<feature type="coiled-coil region" evidence="1">
    <location>
        <begin position="343"/>
        <end position="370"/>
    </location>
</feature>
<evidence type="ECO:0000313" key="4">
    <source>
        <dbReference type="Proteomes" id="UP000190890"/>
    </source>
</evidence>
<dbReference type="InterPro" id="IPR003018">
    <property type="entry name" value="GAF"/>
</dbReference>
<dbReference type="PANTHER" id="PTHR45138">
    <property type="entry name" value="REGULATORY COMPONENTS OF SENSORY TRANSDUCTION SYSTEM"/>
    <property type="match status" value="1"/>
</dbReference>
<dbReference type="InterPro" id="IPR011990">
    <property type="entry name" value="TPR-like_helical_dom_sf"/>
</dbReference>
<dbReference type="AlphaFoldDB" id="A0A1S8TPU0"/>
<dbReference type="GO" id="GO:0043709">
    <property type="term" value="P:cell adhesion involved in single-species biofilm formation"/>
    <property type="evidence" value="ECO:0007669"/>
    <property type="project" value="TreeGrafter"/>
</dbReference>
<gene>
    <name evidence="3" type="primary">cph2_4</name>
    <name evidence="3" type="ORF">CLPUN_16020</name>
</gene>
<dbReference type="InterPro" id="IPR043128">
    <property type="entry name" value="Rev_trsase/Diguanyl_cyclase"/>
</dbReference>
<dbReference type="GO" id="GO:0052621">
    <property type="term" value="F:diguanylate cyclase activity"/>
    <property type="evidence" value="ECO:0007669"/>
    <property type="project" value="TreeGrafter"/>
</dbReference>
<dbReference type="OrthoDB" id="9805474at2"/>
<dbReference type="PROSITE" id="PS50887">
    <property type="entry name" value="GGDEF"/>
    <property type="match status" value="1"/>
</dbReference>
<keyword evidence="4" id="KW-1185">Reference proteome</keyword>
<dbReference type="SUPFAM" id="SSF48452">
    <property type="entry name" value="TPR-like"/>
    <property type="match status" value="2"/>
</dbReference>
<dbReference type="Pfam" id="PF13424">
    <property type="entry name" value="TPR_12"/>
    <property type="match status" value="1"/>
</dbReference>
<dbReference type="NCBIfam" id="TIGR00254">
    <property type="entry name" value="GGDEF"/>
    <property type="match status" value="1"/>
</dbReference>
<dbReference type="InterPro" id="IPR029016">
    <property type="entry name" value="GAF-like_dom_sf"/>
</dbReference>
<dbReference type="GO" id="GO:1902201">
    <property type="term" value="P:negative regulation of bacterial-type flagellum-dependent cell motility"/>
    <property type="evidence" value="ECO:0007669"/>
    <property type="project" value="TreeGrafter"/>
</dbReference>
<dbReference type="FunFam" id="3.30.70.270:FF:000001">
    <property type="entry name" value="Diguanylate cyclase domain protein"/>
    <property type="match status" value="1"/>
</dbReference>
<dbReference type="PANTHER" id="PTHR45138:SF9">
    <property type="entry name" value="DIGUANYLATE CYCLASE DGCM-RELATED"/>
    <property type="match status" value="1"/>
</dbReference>
<dbReference type="Gene3D" id="3.30.450.40">
    <property type="match status" value="1"/>
</dbReference>
<dbReference type="Pfam" id="PF13185">
    <property type="entry name" value="GAF_2"/>
    <property type="match status" value="1"/>
</dbReference>
<dbReference type="RefSeq" id="WP_077846779.1">
    <property type="nucleotide sequence ID" value="NZ_LZZM01000099.1"/>
</dbReference>
<dbReference type="InterPro" id="IPR019734">
    <property type="entry name" value="TPR_rpt"/>
</dbReference>
<dbReference type="Proteomes" id="UP000190890">
    <property type="component" value="Unassembled WGS sequence"/>
</dbReference>
<proteinExistence type="predicted"/>
<dbReference type="SMART" id="SM00028">
    <property type="entry name" value="TPR"/>
    <property type="match status" value="5"/>
</dbReference>
<dbReference type="SUPFAM" id="SSF55073">
    <property type="entry name" value="Nucleotide cyclase"/>
    <property type="match status" value="1"/>
</dbReference>
<organism evidence="3 4">
    <name type="scientific">Clostridium puniceum</name>
    <dbReference type="NCBI Taxonomy" id="29367"/>
    <lineage>
        <taxon>Bacteria</taxon>
        <taxon>Bacillati</taxon>
        <taxon>Bacillota</taxon>
        <taxon>Clostridia</taxon>
        <taxon>Eubacteriales</taxon>
        <taxon>Clostridiaceae</taxon>
        <taxon>Clostridium</taxon>
    </lineage>
</organism>
<dbReference type="InterPro" id="IPR000160">
    <property type="entry name" value="GGDEF_dom"/>
</dbReference>
<feature type="domain" description="GGDEF" evidence="2">
    <location>
        <begin position="592"/>
        <end position="726"/>
    </location>
</feature>
<dbReference type="CDD" id="cd01949">
    <property type="entry name" value="GGDEF"/>
    <property type="match status" value="1"/>
</dbReference>
<dbReference type="Gene3D" id="1.25.40.10">
    <property type="entry name" value="Tetratricopeptide repeat domain"/>
    <property type="match status" value="2"/>
</dbReference>
<evidence type="ECO:0000313" key="3">
    <source>
        <dbReference type="EMBL" id="OOM79654.1"/>
    </source>
</evidence>
<evidence type="ECO:0000256" key="1">
    <source>
        <dbReference type="SAM" id="Coils"/>
    </source>
</evidence>
<dbReference type="Gene3D" id="3.30.70.270">
    <property type="match status" value="1"/>
</dbReference>
<dbReference type="InterPro" id="IPR029787">
    <property type="entry name" value="Nucleotide_cyclase"/>
</dbReference>
<dbReference type="STRING" id="29367.CLPUN_16020"/>
<evidence type="ECO:0000259" key="2">
    <source>
        <dbReference type="PROSITE" id="PS50887"/>
    </source>
</evidence>
<dbReference type="GO" id="GO:0005886">
    <property type="term" value="C:plasma membrane"/>
    <property type="evidence" value="ECO:0007669"/>
    <property type="project" value="TreeGrafter"/>
</dbReference>
<keyword evidence="1" id="KW-0175">Coiled coil</keyword>
<accession>A0A1S8TPU0</accession>
<dbReference type="InterPro" id="IPR050469">
    <property type="entry name" value="Diguanylate_Cyclase"/>
</dbReference>
<sequence>MNKDDIRKKIDLLLKESNELRYKDSKRAIEISNHAFNLCQDIDYILGEKVANLYKAHCYYNIGENDKVLPLVLDSLQYSVKEGFCDLEWMAYNLLGIVFFHLGDIERSMDFYDKAQVVAKEIDLGKIYHIDVTSQKSMVLTLNNIAENYKLLKQYREALNYCETVYNIDTQFDYSLTRGLILLSLGEIYYLLGDYENANCLSYKALQYLNKYNYNIAKADTYKLMALISWKKGIYKNADKYFHISMKLNDIESVPNYKVDALISYSEYLKEQERTTEALKVLTNACDLSIQYNLPEKVSKISLMLSIFYGQLGEYKNAFEYTKLHHEYEEEYNKLYYKNIVNSLNIKRKMQEIEKENNAIIEKNKTLQIQREALQILVEKISIISKLGQKITATLDKDALMENLYSSIKSFMNLSYFAIALYDEENSMINYIYVMDREKKIKQESLSINGDQTFAEKCIKNRELIVINNTHKEFTQYIDQKTYDYLIKLDNNAELNSLIFCPLIVNTKVIGIITIQSEEKDAFTPYHIEMVKSLSSYAAIAINNTLKSMELERLNEVLVSLAEKDKLTGIANRRRFDNYIDYIWYYSIQKGNSIALMIIDIDYFKEYNDNFGHLEGDKCITTIANALDNLNNKQYFVARYGGDEFMVVLPKYSIGDAVKLGEEIETKMEELNISHKFSKVSDRVTLSIGVASVIPDENITIKELITKADNALYIAKKQGRNQVAYI</sequence>
<name>A0A1S8TPU0_9CLOT</name>
<dbReference type="SUPFAM" id="SSF55781">
    <property type="entry name" value="GAF domain-like"/>
    <property type="match status" value="1"/>
</dbReference>
<dbReference type="Pfam" id="PF00990">
    <property type="entry name" value="GGDEF"/>
    <property type="match status" value="1"/>
</dbReference>
<comment type="caution">
    <text evidence="3">The sequence shown here is derived from an EMBL/GenBank/DDBJ whole genome shotgun (WGS) entry which is preliminary data.</text>
</comment>
<dbReference type="SMART" id="SM00267">
    <property type="entry name" value="GGDEF"/>
    <property type="match status" value="1"/>
</dbReference>
<reference evidence="3 4" key="1">
    <citation type="submission" date="2016-05" db="EMBL/GenBank/DDBJ databases">
        <title>Microbial solvent formation.</title>
        <authorList>
            <person name="Poehlein A."/>
            <person name="Montoya Solano J.D."/>
            <person name="Flitsch S."/>
            <person name="Krabben P."/>
            <person name="Duerre P."/>
            <person name="Daniel R."/>
        </authorList>
    </citation>
    <scope>NUCLEOTIDE SEQUENCE [LARGE SCALE GENOMIC DNA]</scope>
    <source>
        <strain evidence="3 4">DSM 2619</strain>
    </source>
</reference>
<dbReference type="EMBL" id="LZZM01000099">
    <property type="protein sequence ID" value="OOM79654.1"/>
    <property type="molecule type" value="Genomic_DNA"/>
</dbReference>
<protein>
    <submittedName>
        <fullName evidence="3">Phytochrome-like protein cph2</fullName>
    </submittedName>
</protein>